<evidence type="ECO:0000256" key="1">
    <source>
        <dbReference type="SAM" id="Phobius"/>
    </source>
</evidence>
<dbReference type="PANTHER" id="PTHR37744:SF1">
    <property type="entry name" value="STAR LIPID TRANSFER-LIKE PROTEIN"/>
    <property type="match status" value="1"/>
</dbReference>
<dbReference type="PANTHER" id="PTHR37744">
    <property type="entry name" value="STAR LIPID TRANSFER-LIKE PROTEIN"/>
    <property type="match status" value="1"/>
</dbReference>
<keyword evidence="1" id="KW-0472">Membrane</keyword>
<feature type="transmembrane region" description="Helical" evidence="1">
    <location>
        <begin position="52"/>
        <end position="74"/>
    </location>
</feature>
<reference evidence="2" key="1">
    <citation type="submission" date="2023-03" db="EMBL/GenBank/DDBJ databases">
        <authorList>
            <person name="Julca I."/>
        </authorList>
    </citation>
    <scope>NUCLEOTIDE SEQUENCE</scope>
</reference>
<dbReference type="EMBL" id="OX459121">
    <property type="protein sequence ID" value="CAI9101294.1"/>
    <property type="molecule type" value="Genomic_DNA"/>
</dbReference>
<evidence type="ECO:0000313" key="3">
    <source>
        <dbReference type="Proteomes" id="UP001161247"/>
    </source>
</evidence>
<dbReference type="AlphaFoldDB" id="A0AAV1D0B4"/>
<proteinExistence type="predicted"/>
<name>A0AAV1D0B4_OLDCO</name>
<keyword evidence="1" id="KW-0812">Transmembrane</keyword>
<sequence length="110" mass="11724">MEQNEGMGGGATWWSGGIEEQYYWGAASLAQLGWAISSFRRGYAGDSRLMPIKAFGIASLFLGSVATATMGSLRASGIRSFGTLRWTLPISTCLLVSGLLLLNNCLISLL</sequence>
<organism evidence="2 3">
    <name type="scientific">Oldenlandia corymbosa var. corymbosa</name>
    <dbReference type="NCBI Taxonomy" id="529605"/>
    <lineage>
        <taxon>Eukaryota</taxon>
        <taxon>Viridiplantae</taxon>
        <taxon>Streptophyta</taxon>
        <taxon>Embryophyta</taxon>
        <taxon>Tracheophyta</taxon>
        <taxon>Spermatophyta</taxon>
        <taxon>Magnoliopsida</taxon>
        <taxon>eudicotyledons</taxon>
        <taxon>Gunneridae</taxon>
        <taxon>Pentapetalae</taxon>
        <taxon>asterids</taxon>
        <taxon>lamiids</taxon>
        <taxon>Gentianales</taxon>
        <taxon>Rubiaceae</taxon>
        <taxon>Rubioideae</taxon>
        <taxon>Spermacoceae</taxon>
        <taxon>Hedyotis-Oldenlandia complex</taxon>
        <taxon>Oldenlandia</taxon>
    </lineage>
</organism>
<keyword evidence="1" id="KW-1133">Transmembrane helix</keyword>
<accession>A0AAV1D0B4</accession>
<keyword evidence="3" id="KW-1185">Reference proteome</keyword>
<gene>
    <name evidence="2" type="ORF">OLC1_LOCUS10914</name>
</gene>
<dbReference type="Proteomes" id="UP001161247">
    <property type="component" value="Chromosome 4"/>
</dbReference>
<protein>
    <submittedName>
        <fullName evidence="2">OLC1v1038587C2</fullName>
    </submittedName>
</protein>
<evidence type="ECO:0000313" key="2">
    <source>
        <dbReference type="EMBL" id="CAI9101294.1"/>
    </source>
</evidence>
<feature type="transmembrane region" description="Helical" evidence="1">
    <location>
        <begin position="86"/>
        <end position="107"/>
    </location>
</feature>